<dbReference type="NCBIfam" id="TIGR00005">
    <property type="entry name" value="rluA_subfam"/>
    <property type="match status" value="1"/>
</dbReference>
<organism evidence="4">
    <name type="scientific">bioreactor metagenome</name>
    <dbReference type="NCBI Taxonomy" id="1076179"/>
    <lineage>
        <taxon>unclassified sequences</taxon>
        <taxon>metagenomes</taxon>
        <taxon>ecological metagenomes</taxon>
    </lineage>
</organism>
<evidence type="ECO:0000256" key="2">
    <source>
        <dbReference type="ARBA" id="ARBA00023235"/>
    </source>
</evidence>
<dbReference type="EC" id="5.4.99.23" evidence="4"/>
<dbReference type="Pfam" id="PF00849">
    <property type="entry name" value="PseudoU_synth_2"/>
    <property type="match status" value="1"/>
</dbReference>
<reference evidence="4" key="1">
    <citation type="submission" date="2019-08" db="EMBL/GenBank/DDBJ databases">
        <authorList>
            <person name="Kucharzyk K."/>
            <person name="Murdoch R.W."/>
            <person name="Higgins S."/>
            <person name="Loffler F."/>
        </authorList>
    </citation>
    <scope>NUCLEOTIDE SEQUENCE</scope>
</reference>
<gene>
    <name evidence="4" type="primary">rluD_9</name>
    <name evidence="4" type="ORF">SDC9_13732</name>
</gene>
<dbReference type="SUPFAM" id="SSF55120">
    <property type="entry name" value="Pseudouridine synthase"/>
    <property type="match status" value="1"/>
</dbReference>
<dbReference type="EMBL" id="VSSQ01000039">
    <property type="protein sequence ID" value="MPL68028.1"/>
    <property type="molecule type" value="Genomic_DNA"/>
</dbReference>
<dbReference type="CDD" id="cd02869">
    <property type="entry name" value="PseudoU_synth_RluA_like"/>
    <property type="match status" value="1"/>
</dbReference>
<dbReference type="Gene3D" id="3.30.2350.10">
    <property type="entry name" value="Pseudouridine synthase"/>
    <property type="match status" value="1"/>
</dbReference>
<evidence type="ECO:0000313" key="4">
    <source>
        <dbReference type="EMBL" id="MPL68028.1"/>
    </source>
</evidence>
<dbReference type="InterPro" id="IPR006225">
    <property type="entry name" value="PsdUridine_synth_RluC/D"/>
</dbReference>
<comment type="caution">
    <text evidence="4">The sequence shown here is derived from an EMBL/GenBank/DDBJ whole genome shotgun (WGS) entry which is preliminary data.</text>
</comment>
<dbReference type="InterPro" id="IPR006224">
    <property type="entry name" value="PsdUridine_synth_RluA-like_CS"/>
</dbReference>
<keyword evidence="2 4" id="KW-0413">Isomerase</keyword>
<dbReference type="PROSITE" id="PS50889">
    <property type="entry name" value="S4"/>
    <property type="match status" value="1"/>
</dbReference>
<comment type="similarity">
    <text evidence="1">Belongs to the pseudouridine synthase RluA family.</text>
</comment>
<protein>
    <submittedName>
        <fullName evidence="4">Ribosomal large subunit pseudouridine synthase D</fullName>
        <ecNumber evidence="4">5.4.99.23</ecNumber>
    </submittedName>
</protein>
<evidence type="ECO:0000256" key="1">
    <source>
        <dbReference type="ARBA" id="ARBA00010876"/>
    </source>
</evidence>
<dbReference type="GO" id="GO:0160140">
    <property type="term" value="F:23S rRNA pseudouridine(1911/1915/1917) synthase activity"/>
    <property type="evidence" value="ECO:0007669"/>
    <property type="project" value="UniProtKB-EC"/>
</dbReference>
<dbReference type="InterPro" id="IPR050188">
    <property type="entry name" value="RluA_PseudoU_synthase"/>
</dbReference>
<dbReference type="PANTHER" id="PTHR21600">
    <property type="entry name" value="MITOCHONDRIAL RNA PSEUDOURIDINE SYNTHASE"/>
    <property type="match status" value="1"/>
</dbReference>
<evidence type="ECO:0000259" key="3">
    <source>
        <dbReference type="Pfam" id="PF00849"/>
    </source>
</evidence>
<dbReference type="GO" id="GO:0003723">
    <property type="term" value="F:RNA binding"/>
    <property type="evidence" value="ECO:0007669"/>
    <property type="project" value="InterPro"/>
</dbReference>
<dbReference type="InterPro" id="IPR020103">
    <property type="entry name" value="PsdUridine_synth_cat_dom_sf"/>
</dbReference>
<accession>A0A644TM32</accession>
<dbReference type="InterPro" id="IPR006145">
    <property type="entry name" value="PsdUridine_synth_RsuA/RluA"/>
</dbReference>
<name>A0A644TM32_9ZZZZ</name>
<feature type="domain" description="Pseudouridine synthase RsuA/RluA-like" evidence="3">
    <location>
        <begin position="89"/>
        <end position="239"/>
    </location>
</feature>
<sequence length="305" mass="34414">MKLFETYKIAPEHDGLTVEIYLKQILQYSGRKIQKLTRKKGLFINGKPAYLQRKIKPTDTLRVLVLQDASYGVEPEQGQIEILYEDEFLLVLNKPAHQLVHPTGRTSTGTLANFLAFKLKQRGVVCTVRPIHRLDRETSGCVIFAKDAASQHLLEQQLQSGTLKRTYQALVKGLVEPPTGTIDARIGEHPHQRNQRAITPQGEPARTHYTTLQRFQNESLLELTLETGRTHQIRLHLAHLGYPIIGDGMYGVRSSLMARQALHAVSISFVHLREKRQLLVNAPLPNDFARAVEALSKTNAPDNLD</sequence>
<dbReference type="PANTHER" id="PTHR21600:SF44">
    <property type="entry name" value="RIBOSOMAL LARGE SUBUNIT PSEUDOURIDINE SYNTHASE D"/>
    <property type="match status" value="1"/>
</dbReference>
<dbReference type="GO" id="GO:0000455">
    <property type="term" value="P:enzyme-directed rRNA pseudouridine synthesis"/>
    <property type="evidence" value="ECO:0007669"/>
    <property type="project" value="TreeGrafter"/>
</dbReference>
<dbReference type="AlphaFoldDB" id="A0A644TM32"/>
<proteinExistence type="inferred from homology"/>
<dbReference type="PROSITE" id="PS01129">
    <property type="entry name" value="PSI_RLU"/>
    <property type="match status" value="1"/>
</dbReference>